<feature type="region of interest" description="Disordered" evidence="1">
    <location>
        <begin position="399"/>
        <end position="454"/>
    </location>
</feature>
<dbReference type="AlphaFoldDB" id="F4PZR5"/>
<dbReference type="Gene3D" id="3.80.10.10">
    <property type="entry name" value="Ribonuclease Inhibitor"/>
    <property type="match status" value="1"/>
</dbReference>
<dbReference type="GeneID" id="14870943"/>
<dbReference type="SUPFAM" id="SSF52058">
    <property type="entry name" value="L domain-like"/>
    <property type="match status" value="1"/>
</dbReference>
<keyword evidence="3" id="KW-1185">Reference proteome</keyword>
<evidence type="ECO:0000313" key="3">
    <source>
        <dbReference type="Proteomes" id="UP000007797"/>
    </source>
</evidence>
<feature type="compositionally biased region" description="Low complexity" evidence="1">
    <location>
        <begin position="410"/>
        <end position="419"/>
    </location>
</feature>
<accession>F4PZR5</accession>
<dbReference type="KEGG" id="dfa:DFA_02568"/>
<dbReference type="EMBL" id="GL883017">
    <property type="protein sequence ID" value="EGG18829.1"/>
    <property type="molecule type" value="Genomic_DNA"/>
</dbReference>
<proteinExistence type="predicted"/>
<dbReference type="SUPFAM" id="SSF52047">
    <property type="entry name" value="RNI-like"/>
    <property type="match status" value="1"/>
</dbReference>
<reference evidence="3" key="1">
    <citation type="journal article" date="2011" name="Genome Res.">
        <title>Phylogeny-wide analysis of social amoeba genomes highlights ancient origins for complex intercellular communication.</title>
        <authorList>
            <person name="Heidel A.J."/>
            <person name="Lawal H.M."/>
            <person name="Felder M."/>
            <person name="Schilde C."/>
            <person name="Helps N.R."/>
            <person name="Tunggal B."/>
            <person name="Rivero F."/>
            <person name="John U."/>
            <person name="Schleicher M."/>
            <person name="Eichinger L."/>
            <person name="Platzer M."/>
            <person name="Noegel A.A."/>
            <person name="Schaap P."/>
            <person name="Gloeckner G."/>
        </authorList>
    </citation>
    <scope>NUCLEOTIDE SEQUENCE [LARGE SCALE GENOMIC DNA]</scope>
    <source>
        <strain evidence="3">SH3</strain>
    </source>
</reference>
<evidence type="ECO:0000313" key="2">
    <source>
        <dbReference type="EMBL" id="EGG18829.1"/>
    </source>
</evidence>
<evidence type="ECO:0000256" key="1">
    <source>
        <dbReference type="SAM" id="MobiDB-lite"/>
    </source>
</evidence>
<sequence length="1194" mass="139550">MFSSVEKITTDKGSVSPVYLKTLQSLFSNIKSATFSTLHKVRPQALAKFKHLTSLHLMHAPQRVTRQQLLDNLQSGIIKLLLPDYVSIVSQYRNSLFLQPLIYYFDYIKQSKDFLKAKSMCPIHKDRLPSLSTYRDESILKHINQRRFGLTLACKRLFEFISKHLVGQLVLPFEDLHKGHYSNQYCLMGKSIKTLTIELPDGKQRWDCLGHQYYSNVQRLEFEPTVYNFKLPNADKLFLSLSRLQSLTSLDLSQSKLDAISGVMLTQLKNLQLLKLYYNFQYQSTHLMSFQSLVLLPDIKGSRCRDHYYLPHSNDYHDNIQKISIRVVANNRLHHYRPAISNEIVLMTQEKNTFQFVNRDNNNNNNNNNDDDDVILLDRGEEEEAISTTKLVNVITKRRKNNNNDDDKVNNNNNNNQQDSNKDDSTLAANVQERNRLNNNNKRIRDDDDNDDKEKYKMIDNNPLCDYNKGILEYSLPWPIIGRILDQLWTESSICTCYYSHQFIDTLKSQPASSFVPLHYYQMWPVYQPLMEVYKESRMKCPMHVYHYLNDMCPSINIAKPFVPQLNNNDRNKWRYQLLAQTLSTYKHLTSLNMTGVPYGTDQHQLLNNLPSGIIKLLLPDEWCDEPITLPPNLANTIEISNIIPAIQMPNLHTFHIPITSYNMSYSFDHPKVTKLVHHYRFSTLELIVPPTIDTLKFSRLANPIFHDINAVIKTNVFDALKVRKLILFGKYEISDTTINDFKRIGYEYQGTIFKASSKRQLHFIKTTTPPEIIIETPQIVVPTTTMPTIFTKNPTLPYYLIEKIVRYSWNSYYCTCEVEHIYLDYIKQSKEFLKVKSMCPIHKDSLPSITTYRSESIVGQTNQRRFGSTLTCKRLFEYVSKHLVSRVILPFQDEERSMVHKEHYSNQYCLMGKSIKTLTIELPDSEQSWDCMGHQYYSNVQRLEFEPTIYEFQLPNADKLFLSLSRLQSLTSLDLSQSKLDAISGVMLTQLKNLPLLKLYYNFVDNQFLFQEEDESENDKDDDQDPPNRWPLTQLLEAISINSFDVIPKLGRLPKLRSLRIIIDQPEKGDIAELTNEQLQSILPLCITKLSFVDYNIAKISKYNPRVKELVLLPNRHLTRSYSDDQFYFPHDNDYHDNIQKISIRVAANNYLNYFRPAIVNESNFQFIGTFYNYASSDRIVRHKWVYSRKSST</sequence>
<gene>
    <name evidence="2" type="ORF">DFA_02568</name>
</gene>
<dbReference type="RefSeq" id="XP_004357291.1">
    <property type="nucleotide sequence ID" value="XM_004357235.1"/>
</dbReference>
<name>F4PZR5_CACFS</name>
<dbReference type="Proteomes" id="UP000007797">
    <property type="component" value="Unassembled WGS sequence"/>
</dbReference>
<organism evidence="2 3">
    <name type="scientific">Cavenderia fasciculata</name>
    <name type="common">Slime mold</name>
    <name type="synonym">Dictyostelium fasciculatum</name>
    <dbReference type="NCBI Taxonomy" id="261658"/>
    <lineage>
        <taxon>Eukaryota</taxon>
        <taxon>Amoebozoa</taxon>
        <taxon>Evosea</taxon>
        <taxon>Eumycetozoa</taxon>
        <taxon>Dictyostelia</taxon>
        <taxon>Acytosteliales</taxon>
        <taxon>Cavenderiaceae</taxon>
        <taxon>Cavenderia</taxon>
    </lineage>
</organism>
<protein>
    <submittedName>
        <fullName evidence="2">Uncharacterized protein</fullName>
    </submittedName>
</protein>
<dbReference type="InterPro" id="IPR032675">
    <property type="entry name" value="LRR_dom_sf"/>
</dbReference>